<accession>A0A1I1K6H3</accession>
<dbReference type="SUPFAM" id="SSF53448">
    <property type="entry name" value="Nucleotide-diphospho-sugar transferases"/>
    <property type="match status" value="1"/>
</dbReference>
<dbReference type="AlphaFoldDB" id="A0A1I1K6H3"/>
<dbReference type="InterPro" id="IPR053553">
    <property type="entry name" value="GDP_glucuronosyltransferase"/>
</dbReference>
<protein>
    <submittedName>
        <fullName evidence="3">Glycosyl transferase family 2</fullName>
    </submittedName>
</protein>
<dbReference type="InterPro" id="IPR001173">
    <property type="entry name" value="Glyco_trans_2-like"/>
</dbReference>
<feature type="region of interest" description="Disordered" evidence="1">
    <location>
        <begin position="1"/>
        <end position="27"/>
    </location>
</feature>
<evidence type="ECO:0000313" key="3">
    <source>
        <dbReference type="EMBL" id="SFC54308.1"/>
    </source>
</evidence>
<evidence type="ECO:0000259" key="2">
    <source>
        <dbReference type="Pfam" id="PF00535"/>
    </source>
</evidence>
<sequence>MTGIGTGSDFDSASDSDSDSDSDPGPGPLSVSVVICTYAMERYDVFSECVDSVLDQTYEPLEIVLVVDGNEAVFDRVRADYGNLEDVVVHCNDENQGISYSRTRGAELATGDVVAFIDDDAVAETDWVAELARVYEETDAIAVGGHVAPDWVTEKPDFFPEEFYWLVGCDERGFGEHMEELRNTYGSNISYRRDVFLNVGGYDENTGRKGDRHIQAHEAPVCIRIANKYGKGVIYNTDAVVHHKLFDYRGDFRWLVGRSFWQGYSKRIMDLLLPEAKGDKNEYLGQLLLEFVPDRLRGLAEEPSSAKAKQLAAIFVFTAAVGFGYLYGLAQSNDSLVGEPANV</sequence>
<dbReference type="NCBIfam" id="NF041394">
    <property type="entry name" value="GtaseAglG_Halo"/>
    <property type="match status" value="1"/>
</dbReference>
<name>A0A1I1K6H3_NATHA</name>
<dbReference type="Proteomes" id="UP000199161">
    <property type="component" value="Unassembled WGS sequence"/>
</dbReference>
<dbReference type="GO" id="GO:0016740">
    <property type="term" value="F:transferase activity"/>
    <property type="evidence" value="ECO:0007669"/>
    <property type="project" value="UniProtKB-KW"/>
</dbReference>
<evidence type="ECO:0000313" key="4">
    <source>
        <dbReference type="Proteomes" id="UP000199161"/>
    </source>
</evidence>
<organism evidence="3 4">
    <name type="scientific">Natronobacterium haloterrestre</name>
    <name type="common">Halobiforma haloterrestris</name>
    <dbReference type="NCBI Taxonomy" id="148448"/>
    <lineage>
        <taxon>Archaea</taxon>
        <taxon>Methanobacteriati</taxon>
        <taxon>Methanobacteriota</taxon>
        <taxon>Stenosarchaea group</taxon>
        <taxon>Halobacteria</taxon>
        <taxon>Halobacteriales</taxon>
        <taxon>Natrialbaceae</taxon>
        <taxon>Natronobacterium</taxon>
    </lineage>
</organism>
<dbReference type="Gene3D" id="3.90.550.10">
    <property type="entry name" value="Spore Coat Polysaccharide Biosynthesis Protein SpsA, Chain A"/>
    <property type="match status" value="1"/>
</dbReference>
<dbReference type="InterPro" id="IPR029044">
    <property type="entry name" value="Nucleotide-diphossugar_trans"/>
</dbReference>
<gene>
    <name evidence="3" type="ORF">SAMN05444422_11030</name>
</gene>
<reference evidence="4" key="1">
    <citation type="submission" date="2016-10" db="EMBL/GenBank/DDBJ databases">
        <authorList>
            <person name="Varghese N."/>
            <person name="Submissions S."/>
        </authorList>
    </citation>
    <scope>NUCLEOTIDE SEQUENCE [LARGE SCALE GENOMIC DNA]</scope>
    <source>
        <strain evidence="4">DSM 13078</strain>
    </source>
</reference>
<proteinExistence type="predicted"/>
<dbReference type="OrthoDB" id="324632at2157"/>
<dbReference type="InterPro" id="IPR050834">
    <property type="entry name" value="Glycosyltransf_2"/>
</dbReference>
<evidence type="ECO:0000256" key="1">
    <source>
        <dbReference type="SAM" id="MobiDB-lite"/>
    </source>
</evidence>
<dbReference type="EMBL" id="FOKW01000010">
    <property type="protein sequence ID" value="SFC54308.1"/>
    <property type="molecule type" value="Genomic_DNA"/>
</dbReference>
<dbReference type="RefSeq" id="WP_089789314.1">
    <property type="nucleotide sequence ID" value="NZ_FOKW01000010.1"/>
</dbReference>
<keyword evidence="4" id="KW-1185">Reference proteome</keyword>
<dbReference type="PANTHER" id="PTHR43685">
    <property type="entry name" value="GLYCOSYLTRANSFERASE"/>
    <property type="match status" value="1"/>
</dbReference>
<dbReference type="CDD" id="cd00761">
    <property type="entry name" value="Glyco_tranf_GTA_type"/>
    <property type="match status" value="1"/>
</dbReference>
<feature type="compositionally biased region" description="Acidic residues" evidence="1">
    <location>
        <begin position="12"/>
        <end position="22"/>
    </location>
</feature>
<keyword evidence="3" id="KW-0808">Transferase</keyword>
<feature type="domain" description="Glycosyltransferase 2-like" evidence="2">
    <location>
        <begin position="32"/>
        <end position="196"/>
    </location>
</feature>
<dbReference type="PANTHER" id="PTHR43685:SF3">
    <property type="entry name" value="SLR2126 PROTEIN"/>
    <property type="match status" value="1"/>
</dbReference>
<dbReference type="Pfam" id="PF00535">
    <property type="entry name" value="Glycos_transf_2"/>
    <property type="match status" value="1"/>
</dbReference>